<proteinExistence type="predicted"/>
<dbReference type="Gene3D" id="1.10.1760.20">
    <property type="match status" value="1"/>
</dbReference>
<evidence type="ECO:0000313" key="3">
    <source>
        <dbReference type="EMBL" id="ADB31773.1"/>
    </source>
</evidence>
<keyword evidence="2" id="KW-1133">Transmembrane helix</keyword>
<dbReference type="OrthoDB" id="5185518at2"/>
<feature type="transmembrane region" description="Helical" evidence="2">
    <location>
        <begin position="76"/>
        <end position="93"/>
    </location>
</feature>
<dbReference type="InterPro" id="IPR024529">
    <property type="entry name" value="ECF_trnsprt_substrate-spec"/>
</dbReference>
<feature type="transmembrane region" description="Helical" evidence="2">
    <location>
        <begin position="38"/>
        <end position="56"/>
    </location>
</feature>
<feature type="region of interest" description="Disordered" evidence="1">
    <location>
        <begin position="1"/>
        <end position="23"/>
    </location>
</feature>
<protein>
    <submittedName>
        <fullName evidence="3">Transport system permease protein</fullName>
    </submittedName>
</protein>
<dbReference type="HOGENOM" id="CLU_052659_0_0_11"/>
<sequence>MTTHSPPPSPTRPPPSDVRTRRPTGRTRLVRLKPRSTATLLLASAVGLLAFGWPLIWQTEQGGESAIGHTTDAPWLFVLLLPLLVAVVLAELSEAGIDAKVISLLGMLAAVGAALRALGPGTAGLEPGFFLLILAGRAFGAGFGFVLGAVSLLAGAMISGSVGPWMPFQMLACAWVGCLAGLLPRARGRLEILLLAAYSLAAGVLYGLVMNLWFWPYATFGSDFSFVPGDALGENLHRYFLFVVATSLGWDIPRGVLCAGLVLALGHPVLKAFRRTARKAAFDVPVVFVEGERRG</sequence>
<accession>D2PYX9</accession>
<keyword evidence="2" id="KW-0812">Transmembrane</keyword>
<feature type="compositionally biased region" description="Pro residues" evidence="1">
    <location>
        <begin position="1"/>
        <end position="16"/>
    </location>
</feature>
<dbReference type="AlphaFoldDB" id="D2PYX9"/>
<reference evidence="3 4" key="2">
    <citation type="journal article" date="2010" name="Stand. Genomic Sci.">
        <title>Complete genome sequence of Kribbella flavida type strain (IFO 14399).</title>
        <authorList>
            <person name="Pukall R."/>
            <person name="Lapidus A."/>
            <person name="Glavina Del Rio T."/>
            <person name="Copeland A."/>
            <person name="Tice H."/>
            <person name="Cheng J.-F."/>
            <person name="Lucas S."/>
            <person name="Chen F."/>
            <person name="Nolan M."/>
            <person name="LaButti K."/>
            <person name="Pati A."/>
            <person name="Ivanova N."/>
            <person name="Mavrommatis K."/>
            <person name="Mikhailova N."/>
            <person name="Pitluck S."/>
            <person name="Bruce D."/>
            <person name="Goodwin L."/>
            <person name="Land M."/>
            <person name="Hauser L."/>
            <person name="Chang Y.-J."/>
            <person name="Jeffries C.D."/>
            <person name="Chen A."/>
            <person name="Palaniappan K."/>
            <person name="Chain P."/>
            <person name="Rohde M."/>
            <person name="Goeker M."/>
            <person name="Bristow J."/>
            <person name="Eisen J.A."/>
            <person name="Markowitz V."/>
            <person name="Hugenholtz P."/>
            <person name="Kyrpides N.C."/>
            <person name="Klenk H.-P."/>
            <person name="Brettin T."/>
        </authorList>
    </citation>
    <scope>NUCLEOTIDE SEQUENCE [LARGE SCALE GENOMIC DNA]</scope>
    <source>
        <strain evidence="4">DSM 17836 / JCM 10339 / NBRC 14399</strain>
    </source>
</reference>
<keyword evidence="2" id="KW-0472">Membrane</keyword>
<dbReference type="STRING" id="479435.Kfla_2708"/>
<feature type="transmembrane region" description="Helical" evidence="2">
    <location>
        <begin position="238"/>
        <end position="265"/>
    </location>
</feature>
<organism evidence="3 4">
    <name type="scientific">Kribbella flavida (strain DSM 17836 / JCM 10339 / NBRC 14399)</name>
    <dbReference type="NCBI Taxonomy" id="479435"/>
    <lineage>
        <taxon>Bacteria</taxon>
        <taxon>Bacillati</taxon>
        <taxon>Actinomycetota</taxon>
        <taxon>Actinomycetes</taxon>
        <taxon>Propionibacteriales</taxon>
        <taxon>Kribbellaceae</taxon>
        <taxon>Kribbella</taxon>
    </lineage>
</organism>
<dbReference type="EMBL" id="CP001736">
    <property type="protein sequence ID" value="ADB31773.1"/>
    <property type="molecule type" value="Genomic_DNA"/>
</dbReference>
<name>D2PYX9_KRIFD</name>
<feature type="transmembrane region" description="Helical" evidence="2">
    <location>
        <begin position="99"/>
        <end position="118"/>
    </location>
</feature>
<feature type="transmembrane region" description="Helical" evidence="2">
    <location>
        <begin position="195"/>
        <end position="218"/>
    </location>
</feature>
<dbReference type="InterPro" id="IPR017196">
    <property type="entry name" value="ECF_substrate-spec_UCP037395"/>
</dbReference>
<dbReference type="Pfam" id="PF12822">
    <property type="entry name" value="ECF_trnsprt"/>
    <property type="match status" value="1"/>
</dbReference>
<reference evidence="4" key="1">
    <citation type="submission" date="2009-09" db="EMBL/GenBank/DDBJ databases">
        <title>The complete genome of Kribbella flavida DSM 17836.</title>
        <authorList>
            <consortium name="US DOE Joint Genome Institute (JGI-PGF)"/>
            <person name="Lucas S."/>
            <person name="Copeland A."/>
            <person name="Lapidus A."/>
            <person name="Glavina del Rio T."/>
            <person name="Dalin E."/>
            <person name="Tice H."/>
            <person name="Bruce D."/>
            <person name="Goodwin L."/>
            <person name="Pitluck S."/>
            <person name="Kyrpides N."/>
            <person name="Mavromatis K."/>
            <person name="Ivanova N."/>
            <person name="Saunders E."/>
            <person name="Brettin T."/>
            <person name="Detter J.C."/>
            <person name="Han C."/>
            <person name="Larimer F."/>
            <person name="Land M."/>
            <person name="Hauser L."/>
            <person name="Markowitz V."/>
            <person name="Cheng J.-F."/>
            <person name="Hugenholtz P."/>
            <person name="Woyke T."/>
            <person name="Wu D."/>
            <person name="Pukall R."/>
            <person name="Klenk H.-P."/>
            <person name="Eisen J.A."/>
        </authorList>
    </citation>
    <scope>NUCLEOTIDE SEQUENCE [LARGE SCALE GENOMIC DNA]</scope>
    <source>
        <strain evidence="4">DSM 17836 / JCM 10339 / NBRC 14399</strain>
    </source>
</reference>
<evidence type="ECO:0000256" key="1">
    <source>
        <dbReference type="SAM" id="MobiDB-lite"/>
    </source>
</evidence>
<dbReference type="RefSeq" id="WP_012920329.1">
    <property type="nucleotide sequence ID" value="NC_013729.1"/>
</dbReference>
<dbReference type="PIRSF" id="PIRSF037395">
    <property type="entry name" value="UCP037395_ABCper"/>
    <property type="match status" value="1"/>
</dbReference>
<feature type="transmembrane region" description="Helical" evidence="2">
    <location>
        <begin position="130"/>
        <end position="158"/>
    </location>
</feature>
<evidence type="ECO:0000256" key="2">
    <source>
        <dbReference type="SAM" id="Phobius"/>
    </source>
</evidence>
<gene>
    <name evidence="3" type="ordered locus">Kfla_2708</name>
</gene>
<dbReference type="Proteomes" id="UP000007967">
    <property type="component" value="Chromosome"/>
</dbReference>
<keyword evidence="4" id="KW-1185">Reference proteome</keyword>
<dbReference type="GO" id="GO:0022857">
    <property type="term" value="F:transmembrane transporter activity"/>
    <property type="evidence" value="ECO:0007669"/>
    <property type="project" value="InterPro"/>
</dbReference>
<evidence type="ECO:0000313" key="4">
    <source>
        <dbReference type="Proteomes" id="UP000007967"/>
    </source>
</evidence>
<dbReference type="KEGG" id="kfl:Kfla_2708"/>
<dbReference type="eggNOG" id="COG1122">
    <property type="taxonomic scope" value="Bacteria"/>
</dbReference>